<name>A7HJS1_FERNB</name>
<evidence type="ECO:0000313" key="10">
    <source>
        <dbReference type="Proteomes" id="UP000002415"/>
    </source>
</evidence>
<keyword evidence="5 7" id="KW-1133">Transmembrane helix</keyword>
<dbReference type="InterPro" id="IPR035906">
    <property type="entry name" value="MetI-like_sf"/>
</dbReference>
<feature type="transmembrane region" description="Helical" evidence="7">
    <location>
        <begin position="267"/>
        <end position="286"/>
    </location>
</feature>
<gene>
    <name evidence="9" type="ordered locus">Fnod_0288</name>
</gene>
<dbReference type="AlphaFoldDB" id="A7HJS1"/>
<dbReference type="Proteomes" id="UP000002415">
    <property type="component" value="Chromosome"/>
</dbReference>
<dbReference type="GO" id="GO:0055085">
    <property type="term" value="P:transmembrane transport"/>
    <property type="evidence" value="ECO:0007669"/>
    <property type="project" value="InterPro"/>
</dbReference>
<evidence type="ECO:0000313" key="9">
    <source>
        <dbReference type="EMBL" id="ABS60154.1"/>
    </source>
</evidence>
<dbReference type="PROSITE" id="PS50928">
    <property type="entry name" value="ABC_TM1"/>
    <property type="match status" value="1"/>
</dbReference>
<evidence type="ECO:0000259" key="8">
    <source>
        <dbReference type="PROSITE" id="PS50928"/>
    </source>
</evidence>
<dbReference type="KEGG" id="fno:Fnod_0288"/>
<evidence type="ECO:0000256" key="3">
    <source>
        <dbReference type="ARBA" id="ARBA00022475"/>
    </source>
</evidence>
<dbReference type="GO" id="GO:0005886">
    <property type="term" value="C:plasma membrane"/>
    <property type="evidence" value="ECO:0007669"/>
    <property type="project" value="UniProtKB-SubCell"/>
</dbReference>
<feature type="transmembrane region" description="Helical" evidence="7">
    <location>
        <begin position="151"/>
        <end position="174"/>
    </location>
</feature>
<evidence type="ECO:0000256" key="6">
    <source>
        <dbReference type="ARBA" id="ARBA00023136"/>
    </source>
</evidence>
<reference evidence="9 10" key="1">
    <citation type="submission" date="2007-07" db="EMBL/GenBank/DDBJ databases">
        <title>Complete sequence of Fervidobacterium nodosum Rt17-B1.</title>
        <authorList>
            <consortium name="US DOE Joint Genome Institute"/>
            <person name="Copeland A."/>
            <person name="Lucas S."/>
            <person name="Lapidus A."/>
            <person name="Barry K."/>
            <person name="Glavina del Rio T."/>
            <person name="Dalin E."/>
            <person name="Tice H."/>
            <person name="Pitluck S."/>
            <person name="Saunders E."/>
            <person name="Brettin T."/>
            <person name="Bruce D."/>
            <person name="Detter J.C."/>
            <person name="Han C."/>
            <person name="Schmutz J."/>
            <person name="Larimer F."/>
            <person name="Land M."/>
            <person name="Hauser L."/>
            <person name="Kyrpides N."/>
            <person name="Mikhailova N."/>
            <person name="Nelson K."/>
            <person name="Gogarten J.P."/>
            <person name="Noll K."/>
            <person name="Richardson P."/>
        </authorList>
    </citation>
    <scope>NUCLEOTIDE SEQUENCE [LARGE SCALE GENOMIC DNA]</scope>
    <source>
        <strain evidence="10">ATCC 35602 / DSM 5306 / Rt17-B1</strain>
    </source>
</reference>
<evidence type="ECO:0000256" key="2">
    <source>
        <dbReference type="ARBA" id="ARBA00022448"/>
    </source>
</evidence>
<dbReference type="PANTHER" id="PTHR43744">
    <property type="entry name" value="ABC TRANSPORTER PERMEASE PROTEIN MG189-RELATED-RELATED"/>
    <property type="match status" value="1"/>
</dbReference>
<dbReference type="STRING" id="381764.Fnod_0288"/>
<dbReference type="PANTHER" id="PTHR43744:SF8">
    <property type="entry name" value="SN-GLYCEROL-3-PHOSPHATE TRANSPORT SYSTEM PERMEASE PROTEIN UGPE"/>
    <property type="match status" value="1"/>
</dbReference>
<keyword evidence="3" id="KW-1003">Cell membrane</keyword>
<feature type="transmembrane region" description="Helical" evidence="7">
    <location>
        <begin position="115"/>
        <end position="139"/>
    </location>
</feature>
<reference evidence="9 10" key="2">
    <citation type="journal article" date="2009" name="Proc. Natl. Acad. Sci. U.S.A.">
        <title>On the chimeric nature, thermophilic origin, and phylogenetic placement of the Thermotogales.</title>
        <authorList>
            <person name="Zhaxybayeva O."/>
            <person name="Swithers K.S."/>
            <person name="Lapierre P."/>
            <person name="Fournier G.P."/>
            <person name="Bickhart D.M."/>
            <person name="DeBoy R.T."/>
            <person name="Nelson K.E."/>
            <person name="Nesbo C.L."/>
            <person name="Doolittle W.F."/>
            <person name="Gogarten J.P."/>
            <person name="Noll K.M."/>
        </authorList>
    </citation>
    <scope>NUCLEOTIDE SEQUENCE [LARGE SCALE GENOMIC DNA]</scope>
    <source>
        <strain evidence="10">ATCC 35602 / DSM 5306 / Rt17-B1</strain>
    </source>
</reference>
<feature type="domain" description="ABC transmembrane type-1" evidence="8">
    <location>
        <begin position="80"/>
        <end position="286"/>
    </location>
</feature>
<comment type="subcellular location">
    <subcellularLocation>
        <location evidence="1 7">Cell membrane</location>
        <topology evidence="1 7">Multi-pass membrane protein</topology>
    </subcellularLocation>
</comment>
<dbReference type="CDD" id="cd06261">
    <property type="entry name" value="TM_PBP2"/>
    <property type="match status" value="1"/>
</dbReference>
<dbReference type="eggNOG" id="COG0395">
    <property type="taxonomic scope" value="Bacteria"/>
</dbReference>
<dbReference type="InterPro" id="IPR000515">
    <property type="entry name" value="MetI-like"/>
</dbReference>
<evidence type="ECO:0000256" key="7">
    <source>
        <dbReference type="RuleBase" id="RU363032"/>
    </source>
</evidence>
<feature type="transmembrane region" description="Helical" evidence="7">
    <location>
        <begin position="195"/>
        <end position="220"/>
    </location>
</feature>
<keyword evidence="2 7" id="KW-0813">Transport</keyword>
<feature type="transmembrane region" description="Helical" evidence="7">
    <location>
        <begin position="84"/>
        <end position="103"/>
    </location>
</feature>
<keyword evidence="10" id="KW-1185">Reference proteome</keyword>
<proteinExistence type="inferred from homology"/>
<sequence>MKKIHFSYYKHLKDPATKFIIYFILIGVGYAYLYPLLYMITTSFMSVEDLVNPTVNWIPTKLTLENFSKAWKVLDATKSLLNSVYMSSIPALFQTLVTALIAYGLSRFEFPLKRFWIFLMLATFLIPSQVTLVTKYMLFSRLNLTGKPFVSFLPALTGQGIRSAIFILLYYNFFNMLPKTFDEAAELDGANSFQIFYKIVFPLSIPAIVTTFIFSLVWYWNETLLTGLLLGNNIKTIPIALRDFVARYAVMFPTADGSAANRINEGIRMSATLITILPLLITYLILQRQFVESLERTGITGE</sequence>
<evidence type="ECO:0000256" key="1">
    <source>
        <dbReference type="ARBA" id="ARBA00004651"/>
    </source>
</evidence>
<dbReference type="SUPFAM" id="SSF161098">
    <property type="entry name" value="MetI-like"/>
    <property type="match status" value="1"/>
</dbReference>
<comment type="similarity">
    <text evidence="7">Belongs to the binding-protein-dependent transport system permease family.</text>
</comment>
<protein>
    <submittedName>
        <fullName evidence="9">Binding-protein-dependent transport systems inner membrane component</fullName>
    </submittedName>
</protein>
<dbReference type="EMBL" id="CP000771">
    <property type="protein sequence ID" value="ABS60154.1"/>
    <property type="molecule type" value="Genomic_DNA"/>
</dbReference>
<dbReference type="HOGENOM" id="CLU_016047_1_1_0"/>
<evidence type="ECO:0000256" key="5">
    <source>
        <dbReference type="ARBA" id="ARBA00022989"/>
    </source>
</evidence>
<keyword evidence="4 7" id="KW-0812">Transmembrane</keyword>
<keyword evidence="6 7" id="KW-0472">Membrane</keyword>
<dbReference type="RefSeq" id="WP_011993476.1">
    <property type="nucleotide sequence ID" value="NC_009718.1"/>
</dbReference>
<dbReference type="Pfam" id="PF00528">
    <property type="entry name" value="BPD_transp_1"/>
    <property type="match status" value="1"/>
</dbReference>
<accession>A7HJS1</accession>
<feature type="transmembrane region" description="Helical" evidence="7">
    <location>
        <begin position="20"/>
        <end position="40"/>
    </location>
</feature>
<organism evidence="9 10">
    <name type="scientific">Fervidobacterium nodosum (strain ATCC 35602 / DSM 5306 / Rt17-B1)</name>
    <dbReference type="NCBI Taxonomy" id="381764"/>
    <lineage>
        <taxon>Bacteria</taxon>
        <taxon>Thermotogati</taxon>
        <taxon>Thermotogota</taxon>
        <taxon>Thermotogae</taxon>
        <taxon>Thermotogales</taxon>
        <taxon>Fervidobacteriaceae</taxon>
        <taxon>Fervidobacterium</taxon>
    </lineage>
</organism>
<evidence type="ECO:0000256" key="4">
    <source>
        <dbReference type="ARBA" id="ARBA00022692"/>
    </source>
</evidence>
<dbReference type="Gene3D" id="1.10.3720.10">
    <property type="entry name" value="MetI-like"/>
    <property type="match status" value="1"/>
</dbReference>